<reference evidence="1 2" key="1">
    <citation type="submission" date="2018-08" db="EMBL/GenBank/DDBJ databases">
        <authorList>
            <person name="Khan S.A."/>
            <person name="Jeon C.O."/>
            <person name="Chun B.H."/>
            <person name="Jeong S.E."/>
        </authorList>
    </citation>
    <scope>NUCLEOTIDE SEQUENCE [LARGE SCALE GENOMIC DNA]</scope>
    <source>
        <strain evidence="1 2">S-16</strain>
    </source>
</reference>
<dbReference type="Pfam" id="PF07366">
    <property type="entry name" value="SnoaL"/>
    <property type="match status" value="1"/>
</dbReference>
<evidence type="ECO:0000313" key="1">
    <source>
        <dbReference type="EMBL" id="RQP26108.1"/>
    </source>
</evidence>
<name>A0A3N7HUT2_9BURK</name>
<organism evidence="1 2">
    <name type="scientific">Piscinibacter terrae</name>
    <dbReference type="NCBI Taxonomy" id="2496871"/>
    <lineage>
        <taxon>Bacteria</taxon>
        <taxon>Pseudomonadati</taxon>
        <taxon>Pseudomonadota</taxon>
        <taxon>Betaproteobacteria</taxon>
        <taxon>Burkholderiales</taxon>
        <taxon>Sphaerotilaceae</taxon>
        <taxon>Piscinibacter</taxon>
    </lineage>
</organism>
<dbReference type="InterPro" id="IPR009959">
    <property type="entry name" value="Cyclase_SnoaL-like"/>
</dbReference>
<dbReference type="Proteomes" id="UP000267464">
    <property type="component" value="Unassembled WGS sequence"/>
</dbReference>
<dbReference type="Gene3D" id="3.10.450.50">
    <property type="match status" value="1"/>
</dbReference>
<sequence length="169" mass="19547">MNHTETEQTQLVRSTRERIVREHMENENTKHFERVLGTFPHPHYEIIPSGKTLDGTQAVNGYYMSSRRMFPDQRNELIALRHADDAVIVEFWLRGTHSGHDSGVKPTGASFETRMTAFFIFEGTVLQCERVYFDAMGIARQLMGKPSLWKPGSWLRALRVLKLLRQQTA</sequence>
<dbReference type="InterPro" id="IPR032710">
    <property type="entry name" value="NTF2-like_dom_sf"/>
</dbReference>
<dbReference type="EMBL" id="QUSW01000001">
    <property type="protein sequence ID" value="RQP26108.1"/>
    <property type="molecule type" value="Genomic_DNA"/>
</dbReference>
<protein>
    <submittedName>
        <fullName evidence="1">Ester cyclase</fullName>
    </submittedName>
</protein>
<proteinExistence type="predicted"/>
<evidence type="ECO:0000313" key="2">
    <source>
        <dbReference type="Proteomes" id="UP000267464"/>
    </source>
</evidence>
<dbReference type="GO" id="GO:0030638">
    <property type="term" value="P:polyketide metabolic process"/>
    <property type="evidence" value="ECO:0007669"/>
    <property type="project" value="InterPro"/>
</dbReference>
<gene>
    <name evidence="1" type="ORF">DZC73_03440</name>
</gene>
<reference evidence="1 2" key="2">
    <citation type="submission" date="2018-12" db="EMBL/GenBank/DDBJ databases">
        <title>Rhizobacter gummiphilus sp. nov., a rubber-degrading bacterium isolated from the soil of a botanical garden in Japan.</title>
        <authorList>
            <person name="Shunsuke S.S."/>
        </authorList>
    </citation>
    <scope>NUCLEOTIDE SEQUENCE [LARGE SCALE GENOMIC DNA]</scope>
    <source>
        <strain evidence="1 2">S-16</strain>
    </source>
</reference>
<dbReference type="SUPFAM" id="SSF54427">
    <property type="entry name" value="NTF2-like"/>
    <property type="match status" value="1"/>
</dbReference>
<dbReference type="OrthoDB" id="4539871at2"/>
<accession>A0A3N7HUT2</accession>
<keyword evidence="2" id="KW-1185">Reference proteome</keyword>
<comment type="caution">
    <text evidence="1">The sequence shown here is derived from an EMBL/GenBank/DDBJ whole genome shotgun (WGS) entry which is preliminary data.</text>
</comment>
<dbReference type="AlphaFoldDB" id="A0A3N7HUT2"/>
<dbReference type="RefSeq" id="WP_124538783.1">
    <property type="nucleotide sequence ID" value="NZ_QUSW01000001.1"/>
</dbReference>